<organism evidence="1 2">
    <name type="scientific">Halomarina oriensis</name>
    <dbReference type="NCBI Taxonomy" id="671145"/>
    <lineage>
        <taxon>Archaea</taxon>
        <taxon>Methanobacteriati</taxon>
        <taxon>Methanobacteriota</taxon>
        <taxon>Stenosarchaea group</taxon>
        <taxon>Halobacteria</taxon>
        <taxon>Halobacteriales</taxon>
        <taxon>Natronomonadaceae</taxon>
        <taxon>Halomarina</taxon>
    </lineage>
</organism>
<comment type="caution">
    <text evidence="1">The sequence shown here is derived from an EMBL/GenBank/DDBJ whole genome shotgun (WGS) entry which is preliminary data.</text>
</comment>
<accession>A0A6B0GWK1</accession>
<reference evidence="1 2" key="1">
    <citation type="submission" date="2019-12" db="EMBL/GenBank/DDBJ databases">
        <title>Halocatena pleomorpha gen. nov. sp. nov., an extremely halophilic archaeon of family Halobacteriaceae isolated from saltpan soil.</title>
        <authorList>
            <person name="Pal Y."/>
            <person name="Verma A."/>
            <person name="Krishnamurthi S."/>
            <person name="Kumar P."/>
        </authorList>
    </citation>
    <scope>NUCLEOTIDE SEQUENCE [LARGE SCALE GENOMIC DNA]</scope>
    <source>
        <strain evidence="1 2">JCM 16495</strain>
    </source>
</reference>
<dbReference type="AlphaFoldDB" id="A0A6B0GWK1"/>
<dbReference type="EMBL" id="WSZK01000047">
    <property type="protein sequence ID" value="MWG36953.1"/>
    <property type="molecule type" value="Genomic_DNA"/>
</dbReference>
<evidence type="ECO:0000313" key="1">
    <source>
        <dbReference type="EMBL" id="MWG36953.1"/>
    </source>
</evidence>
<evidence type="ECO:0008006" key="3">
    <source>
        <dbReference type="Google" id="ProtNLM"/>
    </source>
</evidence>
<sequence length="375" mass="39342">MEDRPVTYSKQYIRELETENHNAEQLETELLSGKWAGKVLVFQDGSVSSIDPSATETPVQDALDVIGGGAGAITIPPGGVDEAAPVDVPDGGRHQLSGFGTASRVSTPASAIRFTSSGSTSHHGFILGDFNDDFTVRDVAIDGPGADVTTGDALHFTGSTRSPRFENVNLRNWGRDGIGDTDETDVKPFEMQLDGVGFWNIAGGGINLADNGVCNHATSLRFHDVGFLIDLGSGDFNIDTVNVGGSVTSDVQGACIRTTGSLRIGHINFEPAGTVDTADGIVLARFDGNVRIESVMLWNVTMGYVYRGDDPSSNWFGPAQVKTNSGATLTDNVVNLTGSVGDELSFYEGSASDVTSNVGTTALVPLADLSADYGV</sequence>
<name>A0A6B0GWK1_9EURY</name>
<gene>
    <name evidence="1" type="ORF">GQS65_21115</name>
</gene>
<dbReference type="Proteomes" id="UP000451471">
    <property type="component" value="Unassembled WGS sequence"/>
</dbReference>
<dbReference type="RefSeq" id="WP_158206599.1">
    <property type="nucleotide sequence ID" value="NZ_WSZK01000047.1"/>
</dbReference>
<keyword evidence="2" id="KW-1185">Reference proteome</keyword>
<proteinExistence type="predicted"/>
<dbReference type="SUPFAM" id="SSF51126">
    <property type="entry name" value="Pectin lyase-like"/>
    <property type="match status" value="1"/>
</dbReference>
<evidence type="ECO:0000313" key="2">
    <source>
        <dbReference type="Proteomes" id="UP000451471"/>
    </source>
</evidence>
<dbReference type="InterPro" id="IPR011050">
    <property type="entry name" value="Pectin_lyase_fold/virulence"/>
</dbReference>
<protein>
    <recommendedName>
        <fullName evidence="3">Right-handed parallel beta-helix repeat-containing protein</fullName>
    </recommendedName>
</protein>